<dbReference type="InterPro" id="IPR024516">
    <property type="entry name" value="Mce_C"/>
</dbReference>
<dbReference type="InterPro" id="IPR003399">
    <property type="entry name" value="Mce/MlaD"/>
</dbReference>
<sequence length="343" mass="37017">MRRLIAALAAATVVLTGCGGGGETGGFRLTAYFAKATALYEQSRVKIMGIDVGTIERIRVEGNRVRVEMSVDGGVPVPADVRASIVSLNTLGERNIILHPAWKPGMERIRPGAVIPQERTELPVEIDDALKAFTKLSDSLDPKQVSGFIEGVAKRVDGRGDEFNRALQGTAQLTHNLASQDQRLIKLAEGLNKLAKRTNARERKLGSMLDSFAGATGQLVEERREVQRFATSLASFVRKGHVIVEKYSEKLPQQLASLSELILTLRANSASVAQTVAELAKLGDVVLDAWDKEHHVLKIRLALSPTLKIWLQPLFDALGLGEVPCPPAPLGNCPGGKKKGGGR</sequence>
<evidence type="ECO:0000313" key="3">
    <source>
        <dbReference type="EMBL" id="RJL34311.1"/>
    </source>
</evidence>
<dbReference type="Pfam" id="PF11887">
    <property type="entry name" value="Mce4_CUP1"/>
    <property type="match status" value="1"/>
</dbReference>
<organism evidence="3 4">
    <name type="scientific">Bailinhaonella thermotolerans</name>
    <dbReference type="NCBI Taxonomy" id="1070861"/>
    <lineage>
        <taxon>Bacteria</taxon>
        <taxon>Bacillati</taxon>
        <taxon>Actinomycetota</taxon>
        <taxon>Actinomycetes</taxon>
        <taxon>Streptosporangiales</taxon>
        <taxon>Streptosporangiaceae</taxon>
        <taxon>Bailinhaonella</taxon>
    </lineage>
</organism>
<dbReference type="EMBL" id="QZEY01000002">
    <property type="protein sequence ID" value="RJL34311.1"/>
    <property type="molecule type" value="Genomic_DNA"/>
</dbReference>
<feature type="domain" description="Mce/MlaD" evidence="1">
    <location>
        <begin position="27"/>
        <end position="100"/>
    </location>
</feature>
<dbReference type="NCBIfam" id="TIGR00996">
    <property type="entry name" value="Mtu_fam_mce"/>
    <property type="match status" value="1"/>
</dbReference>
<dbReference type="Proteomes" id="UP000265768">
    <property type="component" value="Unassembled WGS sequence"/>
</dbReference>
<proteinExistence type="predicted"/>
<feature type="domain" description="Mammalian cell entry C-terminal" evidence="2">
    <location>
        <begin position="107"/>
        <end position="292"/>
    </location>
</feature>
<dbReference type="RefSeq" id="WP_119925612.1">
    <property type="nucleotide sequence ID" value="NZ_QZEY01000002.1"/>
</dbReference>
<reference evidence="3 4" key="1">
    <citation type="submission" date="2018-09" db="EMBL/GenBank/DDBJ databases">
        <title>YIM 75507 draft genome.</title>
        <authorList>
            <person name="Tang S."/>
            <person name="Feng Y."/>
        </authorList>
    </citation>
    <scope>NUCLEOTIDE SEQUENCE [LARGE SCALE GENOMIC DNA]</scope>
    <source>
        <strain evidence="3 4">YIM 75507</strain>
    </source>
</reference>
<dbReference type="PROSITE" id="PS51257">
    <property type="entry name" value="PROKAR_LIPOPROTEIN"/>
    <property type="match status" value="1"/>
</dbReference>
<evidence type="ECO:0000259" key="1">
    <source>
        <dbReference type="Pfam" id="PF02470"/>
    </source>
</evidence>
<comment type="caution">
    <text evidence="3">The sequence shown here is derived from an EMBL/GenBank/DDBJ whole genome shotgun (WGS) entry which is preliminary data.</text>
</comment>
<dbReference type="PANTHER" id="PTHR33371:SF4">
    <property type="entry name" value="INTERMEMBRANE PHOSPHOLIPID TRANSPORT SYSTEM BINDING PROTEIN MLAD"/>
    <property type="match status" value="1"/>
</dbReference>
<dbReference type="PANTHER" id="PTHR33371">
    <property type="entry name" value="INTERMEMBRANE PHOSPHOLIPID TRANSPORT SYSTEM BINDING PROTEIN MLAD-RELATED"/>
    <property type="match status" value="1"/>
</dbReference>
<dbReference type="OrthoDB" id="3511513at2"/>
<gene>
    <name evidence="3" type="ORF">D5H75_07625</name>
</gene>
<keyword evidence="4" id="KW-1185">Reference proteome</keyword>
<dbReference type="InterPro" id="IPR052336">
    <property type="entry name" value="MlaD_Phospholipid_Transporter"/>
</dbReference>
<dbReference type="AlphaFoldDB" id="A0A3A4B7V3"/>
<name>A0A3A4B7V3_9ACTN</name>
<dbReference type="InterPro" id="IPR005693">
    <property type="entry name" value="Mce"/>
</dbReference>
<evidence type="ECO:0000259" key="2">
    <source>
        <dbReference type="Pfam" id="PF11887"/>
    </source>
</evidence>
<dbReference type="Pfam" id="PF02470">
    <property type="entry name" value="MlaD"/>
    <property type="match status" value="1"/>
</dbReference>
<evidence type="ECO:0000313" key="4">
    <source>
        <dbReference type="Proteomes" id="UP000265768"/>
    </source>
</evidence>
<protein>
    <submittedName>
        <fullName evidence="3">MCE family protein</fullName>
    </submittedName>
</protein>
<accession>A0A3A4B7V3</accession>